<evidence type="ECO:0000313" key="7">
    <source>
        <dbReference type="EMBL" id="KHN85275.1"/>
    </source>
</evidence>
<keyword evidence="2" id="KW-0479">Metal-binding</keyword>
<evidence type="ECO:0000256" key="1">
    <source>
        <dbReference type="ARBA" id="ARBA00004123"/>
    </source>
</evidence>
<comment type="caution">
    <text evidence="7">The sequence shown here is derived from an EMBL/GenBank/DDBJ whole genome shotgun (WGS) entry which is preliminary data.</text>
</comment>
<comment type="subcellular location">
    <subcellularLocation>
        <location evidence="1">Nucleus</location>
    </subcellularLocation>
</comment>
<keyword evidence="5" id="KW-0539">Nucleus</keyword>
<dbReference type="Pfam" id="PF05699">
    <property type="entry name" value="Dimer_Tnp_hAT"/>
    <property type="match status" value="1"/>
</dbReference>
<dbReference type="OrthoDB" id="5865631at2759"/>
<dbReference type="GO" id="GO:0008270">
    <property type="term" value="F:zinc ion binding"/>
    <property type="evidence" value="ECO:0007669"/>
    <property type="project" value="UniProtKB-KW"/>
</dbReference>
<dbReference type="GO" id="GO:0005634">
    <property type="term" value="C:nucleus"/>
    <property type="evidence" value="ECO:0007669"/>
    <property type="project" value="UniProtKB-SubCell"/>
</dbReference>
<dbReference type="Proteomes" id="UP000031036">
    <property type="component" value="Unassembled WGS sequence"/>
</dbReference>
<dbReference type="EMBL" id="JPKZ01000838">
    <property type="protein sequence ID" value="KHN85275.1"/>
    <property type="molecule type" value="Genomic_DNA"/>
</dbReference>
<sequence>MLHSETGNAGCEEVTAVSISNDEDNNASTCSDGDLFDSGEDEIDDFEEPDKKIGLDRRFPKRLSCMAHTLQLALAGGLKASGCRAKVDGLIRVVGKFRKTRLAAERLHARSGLDLAMPCSIRWNSSCYAVERYLRVKDAVVEVAKEMGWDMQMVTRNTKLYEGLVSVTKPIKDRPRRYSEVGRKNSMNVYAHEDSTVANVARCENKEFKRRVAKVIDPNSPDFHPIYAVATVLDPNNACLFDNGLKEVAETALLSMARVEDENANSLVVVETPAEPLDHPTMLQQTAKSGDYAKIILQQKKNMKNAVGSDSLKCATATYVASVFYEPPDSPVNPIAYWETEKKVHRALKAMALRVLSTPASSTPVERVFSQAGIITGGRRLRMEQVLLEKKLFLYMNRAMWSSIHC</sequence>
<protein>
    <recommendedName>
        <fullName evidence="6">HAT C-terminal dimerisation domain-containing protein</fullName>
    </recommendedName>
</protein>
<feature type="domain" description="HAT C-terminal dimerisation" evidence="6">
    <location>
        <begin position="329"/>
        <end position="394"/>
    </location>
</feature>
<dbReference type="InterPro" id="IPR012337">
    <property type="entry name" value="RNaseH-like_sf"/>
</dbReference>
<evidence type="ECO:0000256" key="3">
    <source>
        <dbReference type="ARBA" id="ARBA00022771"/>
    </source>
</evidence>
<evidence type="ECO:0000256" key="5">
    <source>
        <dbReference type="ARBA" id="ARBA00023242"/>
    </source>
</evidence>
<name>A0A0B2VWG1_TOXCA</name>
<dbReference type="GO" id="GO:0046983">
    <property type="term" value="F:protein dimerization activity"/>
    <property type="evidence" value="ECO:0007669"/>
    <property type="project" value="InterPro"/>
</dbReference>
<evidence type="ECO:0000256" key="2">
    <source>
        <dbReference type="ARBA" id="ARBA00022723"/>
    </source>
</evidence>
<evidence type="ECO:0000313" key="8">
    <source>
        <dbReference type="Proteomes" id="UP000031036"/>
    </source>
</evidence>
<keyword evidence="4" id="KW-0862">Zinc</keyword>
<keyword evidence="8" id="KW-1185">Reference proteome</keyword>
<dbReference type="AlphaFoldDB" id="A0A0B2VWG1"/>
<dbReference type="PANTHER" id="PTHR46481:SF10">
    <property type="entry name" value="ZINC FINGER BED DOMAIN-CONTAINING PROTEIN 39"/>
    <property type="match status" value="1"/>
</dbReference>
<evidence type="ECO:0000259" key="6">
    <source>
        <dbReference type="Pfam" id="PF05699"/>
    </source>
</evidence>
<dbReference type="STRING" id="6265.A0A0B2VWG1"/>
<reference evidence="7 8" key="1">
    <citation type="submission" date="2014-11" db="EMBL/GenBank/DDBJ databases">
        <title>Genetic blueprint of the zoonotic pathogen Toxocara canis.</title>
        <authorList>
            <person name="Zhu X.-Q."/>
            <person name="Korhonen P.K."/>
            <person name="Cai H."/>
            <person name="Young N.D."/>
            <person name="Nejsum P."/>
            <person name="von Samson-Himmelstjerna G."/>
            <person name="Boag P.R."/>
            <person name="Tan P."/>
            <person name="Li Q."/>
            <person name="Min J."/>
            <person name="Yang Y."/>
            <person name="Wang X."/>
            <person name="Fang X."/>
            <person name="Hall R.S."/>
            <person name="Hofmann A."/>
            <person name="Sternberg P.W."/>
            <person name="Jex A.R."/>
            <person name="Gasser R.B."/>
        </authorList>
    </citation>
    <scope>NUCLEOTIDE SEQUENCE [LARGE SCALE GENOMIC DNA]</scope>
    <source>
        <strain evidence="7">PN_DK_2014</strain>
    </source>
</reference>
<dbReference type="InterPro" id="IPR052035">
    <property type="entry name" value="ZnF_BED_domain_contain"/>
</dbReference>
<evidence type="ECO:0000256" key="4">
    <source>
        <dbReference type="ARBA" id="ARBA00022833"/>
    </source>
</evidence>
<dbReference type="OMA" id="CIRISTM"/>
<dbReference type="SUPFAM" id="SSF53098">
    <property type="entry name" value="Ribonuclease H-like"/>
    <property type="match status" value="1"/>
</dbReference>
<dbReference type="PANTHER" id="PTHR46481">
    <property type="entry name" value="ZINC FINGER BED DOMAIN-CONTAINING PROTEIN 4"/>
    <property type="match status" value="1"/>
</dbReference>
<keyword evidence="3" id="KW-0863">Zinc-finger</keyword>
<accession>A0A0B2VWG1</accession>
<organism evidence="7 8">
    <name type="scientific">Toxocara canis</name>
    <name type="common">Canine roundworm</name>
    <dbReference type="NCBI Taxonomy" id="6265"/>
    <lineage>
        <taxon>Eukaryota</taxon>
        <taxon>Metazoa</taxon>
        <taxon>Ecdysozoa</taxon>
        <taxon>Nematoda</taxon>
        <taxon>Chromadorea</taxon>
        <taxon>Rhabditida</taxon>
        <taxon>Spirurina</taxon>
        <taxon>Ascaridomorpha</taxon>
        <taxon>Ascaridoidea</taxon>
        <taxon>Toxocaridae</taxon>
        <taxon>Toxocara</taxon>
    </lineage>
</organism>
<proteinExistence type="predicted"/>
<gene>
    <name evidence="7" type="ORF">Tcan_17249</name>
</gene>
<dbReference type="InterPro" id="IPR008906">
    <property type="entry name" value="HATC_C_dom"/>
</dbReference>